<organism evidence="2 3">
    <name type="scientific">Verticillium nonalfalfae</name>
    <dbReference type="NCBI Taxonomy" id="1051616"/>
    <lineage>
        <taxon>Eukaryota</taxon>
        <taxon>Fungi</taxon>
        <taxon>Dikarya</taxon>
        <taxon>Ascomycota</taxon>
        <taxon>Pezizomycotina</taxon>
        <taxon>Sordariomycetes</taxon>
        <taxon>Hypocreomycetidae</taxon>
        <taxon>Glomerellales</taxon>
        <taxon>Plectosphaerellaceae</taxon>
        <taxon>Verticillium</taxon>
    </lineage>
</organism>
<evidence type="ECO:0000313" key="3">
    <source>
        <dbReference type="Proteomes" id="UP000267145"/>
    </source>
</evidence>
<gene>
    <name evidence="2" type="ORF">D7B24_007238</name>
</gene>
<dbReference type="GeneID" id="39610927"/>
<evidence type="ECO:0000256" key="1">
    <source>
        <dbReference type="SAM" id="SignalP"/>
    </source>
</evidence>
<dbReference type="EMBL" id="RBVV01000057">
    <property type="protein sequence ID" value="RNJ56403.1"/>
    <property type="molecule type" value="Genomic_DNA"/>
</dbReference>
<dbReference type="AlphaFoldDB" id="A0A3M9Y7C7"/>
<keyword evidence="3" id="KW-1185">Reference proteome</keyword>
<feature type="signal peptide" evidence="1">
    <location>
        <begin position="1"/>
        <end position="17"/>
    </location>
</feature>
<keyword evidence="1" id="KW-0732">Signal</keyword>
<protein>
    <submittedName>
        <fullName evidence="2">Uncharacterized protein</fullName>
    </submittedName>
</protein>
<reference evidence="2 3" key="1">
    <citation type="submission" date="2018-10" db="EMBL/GenBank/DDBJ databases">
        <title>Genome sequence of Verticillium nonalfalfae VnAa140.</title>
        <authorList>
            <person name="Stajich J.E."/>
            <person name="Kasson M.T."/>
        </authorList>
    </citation>
    <scope>NUCLEOTIDE SEQUENCE [LARGE SCALE GENOMIC DNA]</scope>
    <source>
        <strain evidence="2 3">VnAa140</strain>
    </source>
</reference>
<dbReference type="RefSeq" id="XP_028494561.1">
    <property type="nucleotide sequence ID" value="XM_028641351.1"/>
</dbReference>
<feature type="chain" id="PRO_5018183189" evidence="1">
    <location>
        <begin position="18"/>
        <end position="234"/>
    </location>
</feature>
<evidence type="ECO:0000313" key="2">
    <source>
        <dbReference type="EMBL" id="RNJ56403.1"/>
    </source>
</evidence>
<sequence length="234" mass="25000">MKVSAILAASVASLAIAAPLTEGNLGLENVGIDSAEKVQLTDLQAQLFTCISNPECIKKLQQGALSSPTAPLGKTKRQEVDDFQKFQDKLLTCSNNPACAKKLDKLKIPGQVLEPESTKEILDNIGNVQTCLATAKCRKDLFEQIDKLIDGAEKSKRQNIPLDLASVTSCLAKPECATKLIGRQGAQAAAAAGEMTKRQVDPIGLEAVMACLQDPVCTDDLMSRIDLPRIEGPN</sequence>
<comment type="caution">
    <text evidence="2">The sequence shown here is derived from an EMBL/GenBank/DDBJ whole genome shotgun (WGS) entry which is preliminary data.</text>
</comment>
<name>A0A3M9Y7C7_9PEZI</name>
<proteinExistence type="predicted"/>
<dbReference type="Proteomes" id="UP000267145">
    <property type="component" value="Unassembled WGS sequence"/>
</dbReference>
<accession>A0A3M9Y7C7</accession>